<proteinExistence type="predicted"/>
<gene>
    <name evidence="1" type="primary">mtfA</name>
    <name evidence="1" type="ORF">GHA_03374</name>
</gene>
<dbReference type="InterPro" id="IPR024079">
    <property type="entry name" value="MetalloPept_cat_dom_sf"/>
</dbReference>
<dbReference type="PANTHER" id="PTHR30164:SF2">
    <property type="entry name" value="PROTEIN MTFA"/>
    <property type="match status" value="1"/>
</dbReference>
<dbReference type="Gene3D" id="3.40.390.10">
    <property type="entry name" value="Collagenase (Catalytic Domain)"/>
    <property type="match status" value="1"/>
</dbReference>
<dbReference type="GO" id="GO:0005829">
    <property type="term" value="C:cytosol"/>
    <property type="evidence" value="ECO:0007669"/>
    <property type="project" value="TreeGrafter"/>
</dbReference>
<accession>A0AA35GKB2</accession>
<dbReference type="InterPro" id="IPR010384">
    <property type="entry name" value="MtfA_fam"/>
</dbReference>
<evidence type="ECO:0000313" key="2">
    <source>
        <dbReference type="Proteomes" id="UP000834458"/>
    </source>
</evidence>
<dbReference type="PANTHER" id="PTHR30164">
    <property type="entry name" value="MTFA PEPTIDASE"/>
    <property type="match status" value="1"/>
</dbReference>
<reference evidence="1" key="1">
    <citation type="submission" date="2020-05" db="EMBL/GenBank/DDBJ databases">
        <authorList>
            <person name="Delgado-Blas J."/>
        </authorList>
    </citation>
    <scope>NUCLEOTIDE SEQUENCE</scope>
    <source>
        <strain evidence="1">BB1454</strain>
    </source>
</reference>
<dbReference type="AlphaFoldDB" id="A0AA35GKB2"/>
<organism evidence="1 2">
    <name type="scientific">Comamonas aquatica</name>
    <dbReference type="NCBI Taxonomy" id="225991"/>
    <lineage>
        <taxon>Bacteria</taxon>
        <taxon>Pseudomonadati</taxon>
        <taxon>Pseudomonadota</taxon>
        <taxon>Betaproteobacteria</taxon>
        <taxon>Burkholderiales</taxon>
        <taxon>Comamonadaceae</taxon>
        <taxon>Comamonas</taxon>
    </lineage>
</organism>
<name>A0AA35GKB2_9BURK</name>
<dbReference type="Gene3D" id="1.10.472.150">
    <property type="entry name" value="Glucose-regulated metallo-peptidase M90, N-terminal domain"/>
    <property type="match status" value="1"/>
</dbReference>
<dbReference type="GO" id="GO:0008237">
    <property type="term" value="F:metallopeptidase activity"/>
    <property type="evidence" value="ECO:0007669"/>
    <property type="project" value="InterPro"/>
</dbReference>
<dbReference type="EMBL" id="CAHPSC010000068">
    <property type="protein sequence ID" value="CAB5708020.1"/>
    <property type="molecule type" value="Genomic_DNA"/>
</dbReference>
<evidence type="ECO:0000313" key="1">
    <source>
        <dbReference type="EMBL" id="CAB5708020.1"/>
    </source>
</evidence>
<sequence>MSWWRRIAQGLQRWRTHAPGAPRPIPDSLWQATLDAHPFLQQLTPDELRQLRALCQHFLHHKEFTGAHGLVITDAMALSVATQACVLLIHWGTPQQALRWYDDFVGIVIHPDDMVARRTVVDEAGVVHHYYETLMGEAMERGPVTLSWSAIQPGGHPGLGAGSNVVIHEFAHKLDMAHGGADGCPPLPAGFMGHTSAQQARQHWSRVWMAAYEDFCEALAAHERFGQPAPWLDAYAATHPAEFFAVACEAYWVAPTAFAQAQPTLPPLLDALFQRPATPRTM</sequence>
<comment type="caution">
    <text evidence="1">The sequence shown here is derived from an EMBL/GenBank/DDBJ whole genome shotgun (WGS) entry which is preliminary data.</text>
</comment>
<dbReference type="GO" id="GO:0004177">
    <property type="term" value="F:aminopeptidase activity"/>
    <property type="evidence" value="ECO:0007669"/>
    <property type="project" value="TreeGrafter"/>
</dbReference>
<dbReference type="InterPro" id="IPR042252">
    <property type="entry name" value="MtfA_N"/>
</dbReference>
<dbReference type="Pfam" id="PF06167">
    <property type="entry name" value="Peptidase_M90"/>
    <property type="match status" value="1"/>
</dbReference>
<dbReference type="Proteomes" id="UP000834458">
    <property type="component" value="Unassembled WGS sequence"/>
</dbReference>
<dbReference type="RefSeq" id="WP_234686571.1">
    <property type="nucleotide sequence ID" value="NZ_CAHPRW010000050.1"/>
</dbReference>
<dbReference type="CDD" id="cd20169">
    <property type="entry name" value="Peptidase_M90_mtfA"/>
    <property type="match status" value="1"/>
</dbReference>
<protein>
    <submittedName>
        <fullName evidence="1">Mlc titration factor A</fullName>
    </submittedName>
</protein>
<dbReference type="SUPFAM" id="SSF55486">
    <property type="entry name" value="Metalloproteases ('zincins'), catalytic domain"/>
    <property type="match status" value="1"/>
</dbReference>